<sequence length="127" mass="13955" precursor="true">MRVKTTIALAVCLLFSSCFLSRGHQNLPLAAEAYASLRPGESTAIDATEVLGAPSEVVELGNGSAWRYEYAQVKRTGLFLLVFGFLNEDTQSDRIWLFFDADGTLVNAAATFEAERAEWESPWSGDE</sequence>
<proteinExistence type="predicted"/>
<evidence type="ECO:0000313" key="3">
    <source>
        <dbReference type="Proteomes" id="UP000319342"/>
    </source>
</evidence>
<dbReference type="Proteomes" id="UP000319342">
    <property type="component" value="Chromosome"/>
</dbReference>
<protein>
    <recommendedName>
        <fullName evidence="4">Lipoprotein SmpA/OmlA domain-containing protein</fullName>
    </recommendedName>
</protein>
<dbReference type="AlphaFoldDB" id="A0A518CZ38"/>
<dbReference type="PROSITE" id="PS51257">
    <property type="entry name" value="PROKAR_LIPOPROTEIN"/>
    <property type="match status" value="1"/>
</dbReference>
<accession>A0A518CZ38</accession>
<organism evidence="2 3">
    <name type="scientific">Rohdeia mirabilis</name>
    <dbReference type="NCBI Taxonomy" id="2528008"/>
    <lineage>
        <taxon>Bacteria</taxon>
        <taxon>Pseudomonadati</taxon>
        <taxon>Planctomycetota</taxon>
        <taxon>Planctomycetia</taxon>
        <taxon>Planctomycetia incertae sedis</taxon>
        <taxon>Rohdeia</taxon>
    </lineage>
</organism>
<evidence type="ECO:0000256" key="1">
    <source>
        <dbReference type="SAM" id="SignalP"/>
    </source>
</evidence>
<dbReference type="EMBL" id="CP036290">
    <property type="protein sequence ID" value="QDU84494.1"/>
    <property type="molecule type" value="Genomic_DNA"/>
</dbReference>
<feature type="chain" id="PRO_5022016369" description="Lipoprotein SmpA/OmlA domain-containing protein" evidence="1">
    <location>
        <begin position="21"/>
        <end position="127"/>
    </location>
</feature>
<name>A0A518CZ38_9BACT</name>
<keyword evidence="1" id="KW-0732">Signal</keyword>
<feature type="signal peptide" evidence="1">
    <location>
        <begin position="1"/>
        <end position="20"/>
    </location>
</feature>
<evidence type="ECO:0000313" key="2">
    <source>
        <dbReference type="EMBL" id="QDU84494.1"/>
    </source>
</evidence>
<gene>
    <name evidence="2" type="ORF">Pla163_16040</name>
</gene>
<reference evidence="2 3" key="1">
    <citation type="submission" date="2019-02" db="EMBL/GenBank/DDBJ databases">
        <title>Deep-cultivation of Planctomycetes and their phenomic and genomic characterization uncovers novel biology.</title>
        <authorList>
            <person name="Wiegand S."/>
            <person name="Jogler M."/>
            <person name="Boedeker C."/>
            <person name="Pinto D."/>
            <person name="Vollmers J."/>
            <person name="Rivas-Marin E."/>
            <person name="Kohn T."/>
            <person name="Peeters S.H."/>
            <person name="Heuer A."/>
            <person name="Rast P."/>
            <person name="Oberbeckmann S."/>
            <person name="Bunk B."/>
            <person name="Jeske O."/>
            <person name="Meyerdierks A."/>
            <person name="Storesund J.E."/>
            <person name="Kallscheuer N."/>
            <person name="Luecker S."/>
            <person name="Lage O.M."/>
            <person name="Pohl T."/>
            <person name="Merkel B.J."/>
            <person name="Hornburger P."/>
            <person name="Mueller R.-W."/>
            <person name="Bruemmer F."/>
            <person name="Labrenz M."/>
            <person name="Spormann A.M."/>
            <person name="Op den Camp H."/>
            <person name="Overmann J."/>
            <person name="Amann R."/>
            <person name="Jetten M.S.M."/>
            <person name="Mascher T."/>
            <person name="Medema M.H."/>
            <person name="Devos D.P."/>
            <person name="Kaster A.-K."/>
            <person name="Ovreas L."/>
            <person name="Rohde M."/>
            <person name="Galperin M.Y."/>
            <person name="Jogler C."/>
        </authorList>
    </citation>
    <scope>NUCLEOTIDE SEQUENCE [LARGE SCALE GENOMIC DNA]</scope>
    <source>
        <strain evidence="2 3">Pla163</strain>
    </source>
</reference>
<evidence type="ECO:0008006" key="4">
    <source>
        <dbReference type="Google" id="ProtNLM"/>
    </source>
</evidence>
<keyword evidence="3" id="KW-1185">Reference proteome</keyword>